<comment type="caution">
    <text evidence="11">The sequence shown here is derived from an EMBL/GenBank/DDBJ whole genome shotgun (WGS) entry which is preliminary data.</text>
</comment>
<protein>
    <recommendedName>
        <fullName evidence="3">adenosylmethionine--8-amino-7-oxononanoate transaminase</fullName>
        <ecNumber evidence="3">2.6.1.62</ecNumber>
    </recommendedName>
</protein>
<comment type="pathway">
    <text evidence="2">Cofactor biosynthesis; biotin biosynthesis; 7,8-diaminononanoate from 8-amino-7-oxononanoate (SAM route): step 1/1.</text>
</comment>
<proteinExistence type="inferred from homology"/>
<evidence type="ECO:0000313" key="11">
    <source>
        <dbReference type="EMBL" id="EMG22985.1"/>
    </source>
</evidence>
<dbReference type="PANTHER" id="PTHR42684:SF17">
    <property type="entry name" value="ADENOSYLMETHIONINE-8-AMINO-7-OXONONANOATE AMINOTRANSFERASE"/>
    <property type="match status" value="1"/>
</dbReference>
<dbReference type="InterPro" id="IPR015422">
    <property type="entry name" value="PyrdxlP-dep_Trfase_small"/>
</dbReference>
<evidence type="ECO:0000256" key="8">
    <source>
        <dbReference type="ARBA" id="ARBA00022898"/>
    </source>
</evidence>
<evidence type="ECO:0000256" key="5">
    <source>
        <dbReference type="ARBA" id="ARBA00022679"/>
    </source>
</evidence>
<dbReference type="SUPFAM" id="SSF53383">
    <property type="entry name" value="PLP-dependent transferases"/>
    <property type="match status" value="1"/>
</dbReference>
<dbReference type="EMBL" id="AFMD02000156">
    <property type="protein sequence ID" value="EMG22985.1"/>
    <property type="molecule type" value="Genomic_DNA"/>
</dbReference>
<evidence type="ECO:0000256" key="7">
    <source>
        <dbReference type="ARBA" id="ARBA00022756"/>
    </source>
</evidence>
<keyword evidence="8 10" id="KW-0663">Pyridoxal phosphate</keyword>
<dbReference type="InterPro" id="IPR049704">
    <property type="entry name" value="Aminotrans_3_PPA_site"/>
</dbReference>
<dbReference type="Pfam" id="PF00202">
    <property type="entry name" value="Aminotran_3"/>
    <property type="match status" value="1"/>
</dbReference>
<organism evidence="11 12">
    <name type="scientific">Leptospira interrogans serovar Copenhageni str. LT2050</name>
    <dbReference type="NCBI Taxonomy" id="1001598"/>
    <lineage>
        <taxon>Bacteria</taxon>
        <taxon>Pseudomonadati</taxon>
        <taxon>Spirochaetota</taxon>
        <taxon>Spirochaetia</taxon>
        <taxon>Leptospirales</taxon>
        <taxon>Leptospiraceae</taxon>
        <taxon>Leptospira</taxon>
    </lineage>
</organism>
<name>M3GC52_LEPIT</name>
<evidence type="ECO:0000256" key="4">
    <source>
        <dbReference type="ARBA" id="ARBA00022576"/>
    </source>
</evidence>
<comment type="cofactor">
    <cofactor evidence="1">
        <name>pyridoxal 5'-phosphate</name>
        <dbReference type="ChEBI" id="CHEBI:597326"/>
    </cofactor>
</comment>
<dbReference type="GO" id="GO:0009102">
    <property type="term" value="P:biotin biosynthetic process"/>
    <property type="evidence" value="ECO:0007669"/>
    <property type="project" value="UniProtKB-UniPathway"/>
</dbReference>
<keyword evidence="5" id="KW-0808">Transferase</keyword>
<evidence type="ECO:0000256" key="6">
    <source>
        <dbReference type="ARBA" id="ARBA00022691"/>
    </source>
</evidence>
<dbReference type="CDD" id="cd00610">
    <property type="entry name" value="OAT_like"/>
    <property type="match status" value="1"/>
</dbReference>
<evidence type="ECO:0000256" key="10">
    <source>
        <dbReference type="RuleBase" id="RU003560"/>
    </source>
</evidence>
<keyword evidence="7" id="KW-0093">Biotin biosynthesis</keyword>
<dbReference type="PANTHER" id="PTHR42684">
    <property type="entry name" value="ADENOSYLMETHIONINE-8-AMINO-7-OXONONANOATE AMINOTRANSFERASE"/>
    <property type="match status" value="1"/>
</dbReference>
<comment type="similarity">
    <text evidence="10">Belongs to the class-III pyridoxal-phosphate-dependent aminotransferase family.</text>
</comment>
<evidence type="ECO:0000256" key="3">
    <source>
        <dbReference type="ARBA" id="ARBA00013009"/>
    </source>
</evidence>
<evidence type="ECO:0000256" key="2">
    <source>
        <dbReference type="ARBA" id="ARBA00005063"/>
    </source>
</evidence>
<dbReference type="Gene3D" id="3.90.1150.10">
    <property type="entry name" value="Aspartate Aminotransferase, domain 1"/>
    <property type="match status" value="1"/>
</dbReference>
<gene>
    <name evidence="11" type="primary">bioA</name>
    <name evidence="11" type="ORF">LEP1GSC150_0803</name>
</gene>
<evidence type="ECO:0000313" key="12">
    <source>
        <dbReference type="Proteomes" id="UP000011778"/>
    </source>
</evidence>
<dbReference type="InterPro" id="IPR005815">
    <property type="entry name" value="BioA"/>
</dbReference>
<dbReference type="Gene3D" id="3.40.640.10">
    <property type="entry name" value="Type I PLP-dependent aspartate aminotransferase-like (Major domain)"/>
    <property type="match status" value="1"/>
</dbReference>
<dbReference type="Proteomes" id="UP000011778">
    <property type="component" value="Unassembled WGS sequence"/>
</dbReference>
<dbReference type="GO" id="GO:0030170">
    <property type="term" value="F:pyridoxal phosphate binding"/>
    <property type="evidence" value="ECO:0007669"/>
    <property type="project" value="InterPro"/>
</dbReference>
<comment type="catalytic activity">
    <reaction evidence="9">
        <text>(8S)-8-amino-7-oxononanoate + S-adenosyl-L-methionine = S-adenosyl-4-methylsulfanyl-2-oxobutanoate + (7R,8S)-7,8-diammoniononanoate</text>
        <dbReference type="Rhea" id="RHEA:16861"/>
        <dbReference type="ChEBI" id="CHEBI:16490"/>
        <dbReference type="ChEBI" id="CHEBI:59789"/>
        <dbReference type="ChEBI" id="CHEBI:149468"/>
        <dbReference type="ChEBI" id="CHEBI:149469"/>
        <dbReference type="EC" id="2.6.1.62"/>
    </reaction>
</comment>
<dbReference type="AlphaFoldDB" id="M3GC52"/>
<reference evidence="11 12" key="1">
    <citation type="submission" date="2013-02" db="EMBL/GenBank/DDBJ databases">
        <authorList>
            <person name="Harkins D.M."/>
            <person name="Durkin A.S."/>
            <person name="Brinkac L.M."/>
            <person name="Haft D.H."/>
            <person name="Selengut J.D."/>
            <person name="Sanka R."/>
            <person name="DePew J."/>
            <person name="Purushe J."/>
            <person name="Tulsiani S.M."/>
            <person name="Graham G.C."/>
            <person name="Burns M.-A."/>
            <person name="Dohnt M.F."/>
            <person name="Smythe L.D."/>
            <person name="McKay D.B."/>
            <person name="Craig S.B."/>
            <person name="Vinetz J.M."/>
            <person name="Sutton G.G."/>
            <person name="Nierman W.C."/>
            <person name="Fouts D.E."/>
        </authorList>
    </citation>
    <scope>NUCLEOTIDE SEQUENCE [LARGE SCALE GENOMIC DNA]</scope>
    <source>
        <strain evidence="11 12">LT2050</strain>
    </source>
</reference>
<evidence type="ECO:0000256" key="1">
    <source>
        <dbReference type="ARBA" id="ARBA00001933"/>
    </source>
</evidence>
<dbReference type="EC" id="2.6.1.62" evidence="3"/>
<evidence type="ECO:0000256" key="9">
    <source>
        <dbReference type="ARBA" id="ARBA00048449"/>
    </source>
</evidence>
<dbReference type="PROSITE" id="PS00600">
    <property type="entry name" value="AA_TRANSFER_CLASS_3"/>
    <property type="match status" value="1"/>
</dbReference>
<dbReference type="GO" id="GO:0004015">
    <property type="term" value="F:adenosylmethionine-8-amino-7-oxononanoate transaminase activity"/>
    <property type="evidence" value="ECO:0007669"/>
    <property type="project" value="UniProtKB-EC"/>
</dbReference>
<dbReference type="InterPro" id="IPR015424">
    <property type="entry name" value="PyrdxlP-dep_Trfase"/>
</dbReference>
<keyword evidence="4" id="KW-0032">Aminotransferase</keyword>
<accession>M3GC52</accession>
<dbReference type="UniPathway" id="UPA00078"/>
<keyword evidence="6" id="KW-0949">S-adenosyl-L-methionine</keyword>
<dbReference type="InterPro" id="IPR005814">
    <property type="entry name" value="Aminotrans_3"/>
</dbReference>
<sequence length="332" mass="37096">MIWYPFTLQFEPDSPLKIERAKGEFLYDELGNSYIDGISSWWVSIHGHNHPKIVQAVKNQLEKLDHVLLAGFTHDPAEKLAAELLKITDGLFQKVLYSDNGSTAVEIMIKLAYQYFQNIGEVDRKIFIKWNSSYHGDTIGTMSVGGNSVFNRVFQGLMFPTKEFQTPNCNFCPMGKKPESCKVECIDPIEEFFQKSPKAVAGIVIEPLILGSGGMIFYKEEVLQRLETISKKYGSLLLLDEVFTGFGRTGSVFAYQRAKIRPDFIALAKGLSAGVSAVAVTLTTDRIHSAFVTADPEKGFYHGHTMTGNPIACSAALASLKIFLKRIDWNKF</sequence>
<dbReference type="InterPro" id="IPR015421">
    <property type="entry name" value="PyrdxlP-dep_Trfase_major"/>
</dbReference>
<dbReference type="NCBIfam" id="TIGR00508">
    <property type="entry name" value="bioA"/>
    <property type="match status" value="1"/>
</dbReference>